<dbReference type="AlphaFoldDB" id="A0A9W9SK71"/>
<dbReference type="GeneID" id="81376206"/>
<dbReference type="RefSeq" id="XP_056483256.1">
    <property type="nucleotide sequence ID" value="XM_056637226.1"/>
</dbReference>
<protein>
    <recommendedName>
        <fullName evidence="3">LDB19 N-terminal domain-containing protein</fullName>
    </recommendedName>
</protein>
<comment type="caution">
    <text evidence="1">The sequence shown here is derived from an EMBL/GenBank/DDBJ whole genome shotgun (WGS) entry which is preliminary data.</text>
</comment>
<dbReference type="OrthoDB" id="3922101at2759"/>
<sequence length="225" mass="25325">MTDSTFSITAKIFLRWTATPAGRSTEFKCVAIRGLRWRIEEVATLESRPGGENYPENESVEETSSVRELSNGIQKGYWGTLHNPILANNPTHQQKDSAVDIAFEVNIPSVVNPAPGIEPSTSEFQSLSPDSLPQSLQEKFTFPRKDRTVLTTEHRLKLDVLISEDTFDASSRKLVDRKPMRTALNASFPLRIVDKAEAHIDEMIFTGNLPRYQEVSDSPPNYEIF</sequence>
<accession>A0A9W9SK71</accession>
<reference evidence="1" key="1">
    <citation type="submission" date="2022-12" db="EMBL/GenBank/DDBJ databases">
        <authorList>
            <person name="Petersen C."/>
        </authorList>
    </citation>
    <scope>NUCLEOTIDE SEQUENCE</scope>
    <source>
        <strain evidence="1">IBT 29677</strain>
    </source>
</reference>
<evidence type="ECO:0000313" key="1">
    <source>
        <dbReference type="EMBL" id="KAJ5379470.1"/>
    </source>
</evidence>
<name>A0A9W9SK71_9EURO</name>
<dbReference type="EMBL" id="JAPZBU010000011">
    <property type="protein sequence ID" value="KAJ5379470.1"/>
    <property type="molecule type" value="Genomic_DNA"/>
</dbReference>
<organism evidence="1 2">
    <name type="scientific">Penicillium cosmopolitanum</name>
    <dbReference type="NCBI Taxonomy" id="1131564"/>
    <lineage>
        <taxon>Eukaryota</taxon>
        <taxon>Fungi</taxon>
        <taxon>Dikarya</taxon>
        <taxon>Ascomycota</taxon>
        <taxon>Pezizomycotina</taxon>
        <taxon>Eurotiomycetes</taxon>
        <taxon>Eurotiomycetidae</taxon>
        <taxon>Eurotiales</taxon>
        <taxon>Aspergillaceae</taxon>
        <taxon>Penicillium</taxon>
    </lineage>
</organism>
<reference evidence="1" key="2">
    <citation type="journal article" date="2023" name="IMA Fungus">
        <title>Comparative genomic study of the Penicillium genus elucidates a diverse pangenome and 15 lateral gene transfer events.</title>
        <authorList>
            <person name="Petersen C."/>
            <person name="Sorensen T."/>
            <person name="Nielsen M.R."/>
            <person name="Sondergaard T.E."/>
            <person name="Sorensen J.L."/>
            <person name="Fitzpatrick D.A."/>
            <person name="Frisvad J.C."/>
            <person name="Nielsen K.L."/>
        </authorList>
    </citation>
    <scope>NUCLEOTIDE SEQUENCE</scope>
    <source>
        <strain evidence="1">IBT 29677</strain>
    </source>
</reference>
<evidence type="ECO:0000313" key="2">
    <source>
        <dbReference type="Proteomes" id="UP001147747"/>
    </source>
</evidence>
<keyword evidence="2" id="KW-1185">Reference proteome</keyword>
<evidence type="ECO:0008006" key="3">
    <source>
        <dbReference type="Google" id="ProtNLM"/>
    </source>
</evidence>
<gene>
    <name evidence="1" type="ORF">N7509_012589</name>
</gene>
<dbReference type="Proteomes" id="UP001147747">
    <property type="component" value="Unassembled WGS sequence"/>
</dbReference>
<proteinExistence type="predicted"/>